<dbReference type="Proteomes" id="UP001600894">
    <property type="component" value="Unassembled WGS sequence"/>
</dbReference>
<accession>A0ABQ0B129</accession>
<dbReference type="Pfam" id="PF01139">
    <property type="entry name" value="RtcB"/>
    <property type="match status" value="2"/>
</dbReference>
<proteinExistence type="predicted"/>
<dbReference type="EC" id="6.5.1.8" evidence="2"/>
<dbReference type="InterPro" id="IPR001233">
    <property type="entry name" value="RtcB"/>
</dbReference>
<evidence type="ECO:0000256" key="7">
    <source>
        <dbReference type="ARBA" id="ARBA00023134"/>
    </source>
</evidence>
<evidence type="ECO:0000256" key="8">
    <source>
        <dbReference type="ARBA" id="ARBA00023211"/>
    </source>
</evidence>
<keyword evidence="8" id="KW-0464">Manganese</keyword>
<protein>
    <recommendedName>
        <fullName evidence="2">3'-phosphate/5'-hydroxy nucleic acid ligase</fullName>
        <ecNumber evidence="2">6.5.1.8</ecNumber>
    </recommendedName>
</protein>
<dbReference type="InterPro" id="IPR052915">
    <property type="entry name" value="RtcB-like"/>
</dbReference>
<evidence type="ECO:0000256" key="6">
    <source>
        <dbReference type="ARBA" id="ARBA00022800"/>
    </source>
</evidence>
<keyword evidence="6" id="KW-0692">RNA repair</keyword>
<evidence type="ECO:0000256" key="4">
    <source>
        <dbReference type="ARBA" id="ARBA00022723"/>
    </source>
</evidence>
<keyword evidence="3 10" id="KW-0436">Ligase</keyword>
<keyword evidence="5" id="KW-0547">Nucleotide-binding</keyword>
<evidence type="ECO:0000256" key="3">
    <source>
        <dbReference type="ARBA" id="ARBA00022598"/>
    </source>
</evidence>
<dbReference type="EMBL" id="BAABXL010000001">
    <property type="protein sequence ID" value="GAA6269984.1"/>
    <property type="molecule type" value="Genomic_DNA"/>
</dbReference>
<reference evidence="10 11" key="1">
    <citation type="submission" date="2024-04" db="EMBL/GenBank/DDBJ databases">
        <title>Defined microbial consortia suppress multidrug-resistant proinflammatory Enterobacteriaceae via ecological control.</title>
        <authorList>
            <person name="Furuichi M."/>
            <person name="Kawaguchi T."/>
            <person name="Pust M."/>
            <person name="Yasuma K."/>
            <person name="Plichta D."/>
            <person name="Hasegawa N."/>
            <person name="Ohya T."/>
            <person name="Bhattarai S."/>
            <person name="Sasajima S."/>
            <person name="Aoto Y."/>
            <person name="Tuganbaev T."/>
            <person name="Yaginuma M."/>
            <person name="Ueda M."/>
            <person name="Okahashi N."/>
            <person name="Amafuji K."/>
            <person name="Kiridooshi Y."/>
            <person name="Sugita K."/>
            <person name="Strazar M."/>
            <person name="Skelly A."/>
            <person name="Suda W."/>
            <person name="Hattori M."/>
            <person name="Nakamoto N."/>
            <person name="Caballero S."/>
            <person name="Norman J."/>
            <person name="Olle B."/>
            <person name="Tanoue T."/>
            <person name="Arita M."/>
            <person name="Bucci V."/>
            <person name="Atarashi K."/>
            <person name="Xavier R."/>
            <person name="Honda K."/>
        </authorList>
    </citation>
    <scope>NUCLEOTIDE SEQUENCE [LARGE SCALE GENOMIC DNA]</scope>
    <source>
        <strain evidence="11">f13</strain>
    </source>
</reference>
<comment type="cofactor">
    <cofactor evidence="1">
        <name>Mn(2+)</name>
        <dbReference type="ChEBI" id="CHEBI:29035"/>
    </cofactor>
</comment>
<dbReference type="SUPFAM" id="SSF103365">
    <property type="entry name" value="Hypothetical protein PH1602"/>
    <property type="match status" value="1"/>
</dbReference>
<dbReference type="GO" id="GO:0016874">
    <property type="term" value="F:ligase activity"/>
    <property type="evidence" value="ECO:0007669"/>
    <property type="project" value="UniProtKB-KW"/>
</dbReference>
<evidence type="ECO:0000256" key="5">
    <source>
        <dbReference type="ARBA" id="ARBA00022741"/>
    </source>
</evidence>
<keyword evidence="4" id="KW-0479">Metal-binding</keyword>
<organism evidence="10 11">
    <name type="scientific">Enterocloster alcoholdehydrogenati</name>
    <dbReference type="NCBI Taxonomy" id="2547410"/>
    <lineage>
        <taxon>Bacteria</taxon>
        <taxon>Bacillati</taxon>
        <taxon>Bacillota</taxon>
        <taxon>Clostridia</taxon>
        <taxon>Lachnospirales</taxon>
        <taxon>Lachnospiraceae</taxon>
        <taxon>Enterocloster</taxon>
    </lineage>
</organism>
<comment type="catalytic activity">
    <reaction evidence="9">
        <text>a 3'-end 3'-phospho-ribonucleotide-RNA + a 5'-end dephospho-ribonucleoside-RNA + GTP = a ribonucleotidyl-ribonucleotide-RNA + GMP + diphosphate</text>
        <dbReference type="Rhea" id="RHEA:68076"/>
        <dbReference type="Rhea" id="RHEA-COMP:10463"/>
        <dbReference type="Rhea" id="RHEA-COMP:13936"/>
        <dbReference type="Rhea" id="RHEA-COMP:17355"/>
        <dbReference type="ChEBI" id="CHEBI:33019"/>
        <dbReference type="ChEBI" id="CHEBI:37565"/>
        <dbReference type="ChEBI" id="CHEBI:58115"/>
        <dbReference type="ChEBI" id="CHEBI:83062"/>
        <dbReference type="ChEBI" id="CHEBI:138284"/>
        <dbReference type="ChEBI" id="CHEBI:173118"/>
        <dbReference type="EC" id="6.5.1.8"/>
    </reaction>
</comment>
<keyword evidence="7" id="KW-0342">GTP-binding</keyword>
<name>A0ABQ0B129_9FIRM</name>
<evidence type="ECO:0000313" key="11">
    <source>
        <dbReference type="Proteomes" id="UP001600894"/>
    </source>
</evidence>
<evidence type="ECO:0000313" key="10">
    <source>
        <dbReference type="EMBL" id="GAA6269984.1"/>
    </source>
</evidence>
<dbReference type="PANTHER" id="PTHR43749">
    <property type="entry name" value="RNA-SPLICING LIGASE RTCB"/>
    <property type="match status" value="1"/>
</dbReference>
<keyword evidence="11" id="KW-1185">Reference proteome</keyword>
<sequence>MPVIRRNFPAEKGIIMKIINGSYTSAVIYHTNNEKTGIEPYALAQIQALCDNEAFTGSQIRVMPDVHPGKVGTIGFTATVGSRILPQVVGIDIGCGITLARLSSKARKDCFPRLDTLIRERIPAGSRIRNDLHRFADSFRPEAFYCRRSIDEVKAVLSLGTLGGGNHFIELDEDENGALYAVIHSGSRSLGKMVTEYYMREGQKALRQKGVRVPYELTWLEGSLKEQYLHDLQLVQQFAALNRESILDELTRAMKWKTESILSCQHNYVDLRGNIPILRKGAISARKEEPVIIPIHMRDGVLLGKGLGNKDWNFSAPHGAGRIMKREDVKKRFTLSAFKKEMKGIYSPSISKDTLDESPFAYRPMDEIRAAVPDTVEIDQILHPVYNFKAGREG</sequence>
<comment type="caution">
    <text evidence="10">The sequence shown here is derived from an EMBL/GenBank/DDBJ whole genome shotgun (WGS) entry which is preliminary data.</text>
</comment>
<dbReference type="InterPro" id="IPR036025">
    <property type="entry name" value="RtcB-like_sf"/>
</dbReference>
<evidence type="ECO:0000256" key="1">
    <source>
        <dbReference type="ARBA" id="ARBA00001936"/>
    </source>
</evidence>
<gene>
    <name evidence="10" type="ORF">F130042H8_30440</name>
</gene>
<dbReference type="PANTHER" id="PTHR43749:SF2">
    <property type="entry name" value="RNA-SPLICING LIGASE RTCB"/>
    <property type="match status" value="1"/>
</dbReference>
<dbReference type="Gene3D" id="3.90.1860.10">
    <property type="entry name" value="tRNA-splicing ligase RtcB"/>
    <property type="match status" value="1"/>
</dbReference>
<evidence type="ECO:0000256" key="9">
    <source>
        <dbReference type="ARBA" id="ARBA00047746"/>
    </source>
</evidence>
<evidence type="ECO:0000256" key="2">
    <source>
        <dbReference type="ARBA" id="ARBA00012726"/>
    </source>
</evidence>